<evidence type="ECO:0000256" key="1">
    <source>
        <dbReference type="ARBA" id="ARBA00004141"/>
    </source>
</evidence>
<dbReference type="AlphaFoldDB" id="A0A2C9M563"/>
<feature type="chain" id="PRO_5012022346" evidence="6">
    <location>
        <begin position="21"/>
        <end position="763"/>
    </location>
</feature>
<evidence type="ECO:0000256" key="4">
    <source>
        <dbReference type="ARBA" id="ARBA00022989"/>
    </source>
</evidence>
<dbReference type="VEuPathDB" id="VectorBase:BGLB038666"/>
<gene>
    <name evidence="7" type="primary">106054416</name>
</gene>
<dbReference type="KEGG" id="bgt:106054416"/>
<sequence length="763" mass="84447">MLLISILFCFSLCYFGPVTGQRGLSVNIITNGSYSLSVNGVTWLTSGNTFFNNGGRQYSTADKSLSLLSCTATSGKDGIGQWQSTSFNYLAGSLPVSASIKTYNMPDLPLVIFSQTYTGSANRAAGSDSDHVISSFPSFKTFPGSPTDLGYLAYGGYHSGYSGLSMGRWQSSASFATGKQGGPLVIFDNSSNTLVISPMSQFMAASNQLSLVRQELNYGIMGLVDSVPANYSVDFIVYYSNRGINQAMTNWGKFLLSLYQKNSFRRQFDTTLNYMGYWTDNGAYYYYNPEKGKNYETTILDVMNYVNSENIPFQYTQYDSWWYDKGHVGGALTWTPTADAIPDGFGYLANKTKVPFSCHNRFWDNQTSYAQYNGGKYLFLSDQGSGLAVPDDDQFWIDLFNMTQHWGPFIMYEQDWLHKETDENKIILTDLDIGRKWLVGMGRGAETFGEISIQYCSAYSKHILQSLEILTVTQTRVSHDYNPGLRQWDIGVTSMFVDAVGLAPYKDTFWTTQKQPGSPYKNMTEPQPELHSVLATLSTGPVGPGDGIGFINLTVLMRCCDSSGQILQPSKPATAIDDQIKKRAFSSYPGPDGEVYTTYTNISGYAFGIVLAADLKNSYALTPSSGWTSGQLPPSVIYSGTSSTKIPVVFSDTNPLYLGPECTPVNFCLYYTSPILQLGVRTRVILLGETSKWVPLSVKRFYSIQRTMDDIVLTLLVNAYEVVTFSYMVDFGPVQTILCDNSQSSNPAFVSTISILQKQCTIV</sequence>
<keyword evidence="6" id="KW-0732">Signal</keyword>
<comment type="subcellular location">
    <subcellularLocation>
        <location evidence="1">Membrane</location>
        <topology evidence="1">Multi-pass membrane protein</topology>
    </subcellularLocation>
</comment>
<dbReference type="InterPro" id="IPR026770">
    <property type="entry name" value="RNase_K"/>
</dbReference>
<dbReference type="STRING" id="6526.A0A2C9M563"/>
<dbReference type="EnsemblMetazoa" id="BGLB038666-RB">
    <property type="protein sequence ID" value="BGLB038666-PB"/>
    <property type="gene ID" value="BGLB038666"/>
</dbReference>
<keyword evidence="4" id="KW-1133">Transmembrane helix</keyword>
<evidence type="ECO:0000313" key="8">
    <source>
        <dbReference type="Proteomes" id="UP000076420"/>
    </source>
</evidence>
<keyword evidence="3" id="KW-0812">Transmembrane</keyword>
<protein>
    <submittedName>
        <fullName evidence="7">Uncharacterized protein</fullName>
    </submittedName>
</protein>
<organism evidence="7 8">
    <name type="scientific">Biomphalaria glabrata</name>
    <name type="common">Bloodfluke planorb</name>
    <name type="synonym">Freshwater snail</name>
    <dbReference type="NCBI Taxonomy" id="6526"/>
    <lineage>
        <taxon>Eukaryota</taxon>
        <taxon>Metazoa</taxon>
        <taxon>Spiralia</taxon>
        <taxon>Lophotrochozoa</taxon>
        <taxon>Mollusca</taxon>
        <taxon>Gastropoda</taxon>
        <taxon>Heterobranchia</taxon>
        <taxon>Euthyneura</taxon>
        <taxon>Panpulmonata</taxon>
        <taxon>Hygrophila</taxon>
        <taxon>Lymnaeoidea</taxon>
        <taxon>Planorbidae</taxon>
        <taxon>Biomphalaria</taxon>
    </lineage>
</organism>
<evidence type="ECO:0000256" key="6">
    <source>
        <dbReference type="SAM" id="SignalP"/>
    </source>
</evidence>
<dbReference type="Proteomes" id="UP000076420">
    <property type="component" value="Unassembled WGS sequence"/>
</dbReference>
<name>A0A2C9M563_BIOGL</name>
<proteinExistence type="inferred from homology"/>
<dbReference type="PANTHER" id="PTHR31733">
    <property type="entry name" value="RIBONUCLEASE KAPPA"/>
    <property type="match status" value="1"/>
</dbReference>
<evidence type="ECO:0000256" key="2">
    <source>
        <dbReference type="ARBA" id="ARBA00008458"/>
    </source>
</evidence>
<dbReference type="VEuPathDB" id="VectorBase:BGLAX_035775"/>
<evidence type="ECO:0000256" key="5">
    <source>
        <dbReference type="ARBA" id="ARBA00023136"/>
    </source>
</evidence>
<accession>A0A2C9M563</accession>
<keyword evidence="5" id="KW-0472">Membrane</keyword>
<evidence type="ECO:0000313" key="7">
    <source>
        <dbReference type="EnsemblMetazoa" id="BGLB038666-PB"/>
    </source>
</evidence>
<reference evidence="7" key="1">
    <citation type="submission" date="2020-05" db="UniProtKB">
        <authorList>
            <consortium name="EnsemblMetazoa"/>
        </authorList>
    </citation>
    <scope>IDENTIFICATION</scope>
    <source>
        <strain evidence="7">BB02</strain>
    </source>
</reference>
<evidence type="ECO:0000256" key="3">
    <source>
        <dbReference type="ARBA" id="ARBA00022692"/>
    </source>
</evidence>
<dbReference type="OrthoDB" id="41905at2759"/>
<feature type="signal peptide" evidence="6">
    <location>
        <begin position="1"/>
        <end position="20"/>
    </location>
</feature>
<comment type="similarity">
    <text evidence="2">Belongs to the RNase K family.</text>
</comment>
<dbReference type="GO" id="GO:0004521">
    <property type="term" value="F:RNA endonuclease activity"/>
    <property type="evidence" value="ECO:0007669"/>
    <property type="project" value="InterPro"/>
</dbReference>
<dbReference type="GO" id="GO:0016020">
    <property type="term" value="C:membrane"/>
    <property type="evidence" value="ECO:0007669"/>
    <property type="project" value="UniProtKB-SubCell"/>
</dbReference>